<evidence type="ECO:0000313" key="2">
    <source>
        <dbReference type="Proteomes" id="UP000828390"/>
    </source>
</evidence>
<proteinExistence type="predicted"/>
<organism evidence="1 2">
    <name type="scientific">Dreissena polymorpha</name>
    <name type="common">Zebra mussel</name>
    <name type="synonym">Mytilus polymorpha</name>
    <dbReference type="NCBI Taxonomy" id="45954"/>
    <lineage>
        <taxon>Eukaryota</taxon>
        <taxon>Metazoa</taxon>
        <taxon>Spiralia</taxon>
        <taxon>Lophotrochozoa</taxon>
        <taxon>Mollusca</taxon>
        <taxon>Bivalvia</taxon>
        <taxon>Autobranchia</taxon>
        <taxon>Heteroconchia</taxon>
        <taxon>Euheterodonta</taxon>
        <taxon>Imparidentia</taxon>
        <taxon>Neoheterodontei</taxon>
        <taxon>Myida</taxon>
        <taxon>Dreissenoidea</taxon>
        <taxon>Dreissenidae</taxon>
        <taxon>Dreissena</taxon>
    </lineage>
</organism>
<protein>
    <submittedName>
        <fullName evidence="1">Uncharacterized protein</fullName>
    </submittedName>
</protein>
<dbReference type="AlphaFoldDB" id="A0A9D4J4H3"/>
<evidence type="ECO:0000313" key="1">
    <source>
        <dbReference type="EMBL" id="KAH3798095.1"/>
    </source>
</evidence>
<reference evidence="1" key="1">
    <citation type="journal article" date="2019" name="bioRxiv">
        <title>The Genome of the Zebra Mussel, Dreissena polymorpha: A Resource for Invasive Species Research.</title>
        <authorList>
            <person name="McCartney M.A."/>
            <person name="Auch B."/>
            <person name="Kono T."/>
            <person name="Mallez S."/>
            <person name="Zhang Y."/>
            <person name="Obille A."/>
            <person name="Becker A."/>
            <person name="Abrahante J.E."/>
            <person name="Garbe J."/>
            <person name="Badalamenti J.P."/>
            <person name="Herman A."/>
            <person name="Mangelson H."/>
            <person name="Liachko I."/>
            <person name="Sullivan S."/>
            <person name="Sone E.D."/>
            <person name="Koren S."/>
            <person name="Silverstein K.A.T."/>
            <person name="Beckman K.B."/>
            <person name="Gohl D.M."/>
        </authorList>
    </citation>
    <scope>NUCLEOTIDE SEQUENCE</scope>
    <source>
        <strain evidence="1">Duluth1</strain>
        <tissue evidence="1">Whole animal</tissue>
    </source>
</reference>
<dbReference type="Proteomes" id="UP000828390">
    <property type="component" value="Unassembled WGS sequence"/>
</dbReference>
<dbReference type="EMBL" id="JAIWYP010000007">
    <property type="protein sequence ID" value="KAH3798095.1"/>
    <property type="molecule type" value="Genomic_DNA"/>
</dbReference>
<gene>
    <name evidence="1" type="ORF">DPMN_151685</name>
</gene>
<comment type="caution">
    <text evidence="1">The sequence shown here is derived from an EMBL/GenBank/DDBJ whole genome shotgun (WGS) entry which is preliminary data.</text>
</comment>
<name>A0A9D4J4H3_DREPO</name>
<accession>A0A9D4J4H3</accession>
<sequence length="101" mass="12352">MFFIGWEPFFELGQRYYNKKNLSKFHPNWTKKCAHLSDLVQNITWTNVRTKFHEHKAIHVTSRILTTSFLKLTFWPRVWPNFKLNRYMIETMFGSCYMRIG</sequence>
<reference evidence="1" key="2">
    <citation type="submission" date="2020-11" db="EMBL/GenBank/DDBJ databases">
        <authorList>
            <person name="McCartney M.A."/>
            <person name="Auch B."/>
            <person name="Kono T."/>
            <person name="Mallez S."/>
            <person name="Becker A."/>
            <person name="Gohl D.M."/>
            <person name="Silverstein K.A.T."/>
            <person name="Koren S."/>
            <person name="Bechman K.B."/>
            <person name="Herman A."/>
            <person name="Abrahante J.E."/>
            <person name="Garbe J."/>
        </authorList>
    </citation>
    <scope>NUCLEOTIDE SEQUENCE</scope>
    <source>
        <strain evidence="1">Duluth1</strain>
        <tissue evidence="1">Whole animal</tissue>
    </source>
</reference>
<keyword evidence="2" id="KW-1185">Reference proteome</keyword>